<dbReference type="PATRIC" id="fig|1263870.3.peg.5584"/>
<keyword evidence="2" id="KW-0472">Membrane</keyword>
<evidence type="ECO:0000313" key="4">
    <source>
        <dbReference type="Proteomes" id="UP000011885"/>
    </source>
</evidence>
<gene>
    <name evidence="3" type="ORF">RSSM_05271</name>
</gene>
<evidence type="ECO:0000313" key="3">
    <source>
        <dbReference type="EMBL" id="EMI53298.1"/>
    </source>
</evidence>
<organism evidence="3 4">
    <name type="scientific">Rhodopirellula sallentina SM41</name>
    <dbReference type="NCBI Taxonomy" id="1263870"/>
    <lineage>
        <taxon>Bacteria</taxon>
        <taxon>Pseudomonadati</taxon>
        <taxon>Planctomycetota</taxon>
        <taxon>Planctomycetia</taxon>
        <taxon>Pirellulales</taxon>
        <taxon>Pirellulaceae</taxon>
        <taxon>Rhodopirellula</taxon>
    </lineage>
</organism>
<keyword evidence="2" id="KW-0812">Transmembrane</keyword>
<feature type="region of interest" description="Disordered" evidence="1">
    <location>
        <begin position="1"/>
        <end position="29"/>
    </location>
</feature>
<evidence type="ECO:0000256" key="2">
    <source>
        <dbReference type="SAM" id="Phobius"/>
    </source>
</evidence>
<dbReference type="AlphaFoldDB" id="M5UBC4"/>
<proteinExistence type="predicted"/>
<feature type="transmembrane region" description="Helical" evidence="2">
    <location>
        <begin position="68"/>
        <end position="88"/>
    </location>
</feature>
<reference evidence="3 4" key="1">
    <citation type="journal article" date="2013" name="Mar. Genomics">
        <title>Expression of sulfatases in Rhodopirellula baltica and the diversity of sulfatases in the genus Rhodopirellula.</title>
        <authorList>
            <person name="Wegner C.E."/>
            <person name="Richter-Heitmann T."/>
            <person name="Klindworth A."/>
            <person name="Klockow C."/>
            <person name="Richter M."/>
            <person name="Achstetter T."/>
            <person name="Glockner F.O."/>
            <person name="Harder J."/>
        </authorList>
    </citation>
    <scope>NUCLEOTIDE SEQUENCE [LARGE SCALE GENOMIC DNA]</scope>
    <source>
        <strain evidence="3 4">SM41</strain>
    </source>
</reference>
<dbReference type="Proteomes" id="UP000011885">
    <property type="component" value="Unassembled WGS sequence"/>
</dbReference>
<keyword evidence="4" id="KW-1185">Reference proteome</keyword>
<protein>
    <submittedName>
        <fullName evidence="3">Membrane protein</fullName>
    </submittedName>
</protein>
<keyword evidence="2" id="KW-1133">Transmembrane helix</keyword>
<dbReference type="EMBL" id="ANOH01000364">
    <property type="protein sequence ID" value="EMI53298.1"/>
    <property type="molecule type" value="Genomic_DNA"/>
</dbReference>
<accession>M5UBC4</accession>
<evidence type="ECO:0000256" key="1">
    <source>
        <dbReference type="SAM" id="MobiDB-lite"/>
    </source>
</evidence>
<feature type="transmembrane region" description="Helical" evidence="2">
    <location>
        <begin position="100"/>
        <end position="120"/>
    </location>
</feature>
<sequence length="123" mass="13882">MALGTTPGALSTSRVDDTTPPDAQHSPAITSSPFELHVASDVPTRGAFRRKHRRWSNFFRDFWIEKSFTLFSLVTSVVIATLCTADLVSRWPWMRASPLFDWSFLFVGIAMFILGCHVFSDQI</sequence>
<comment type="caution">
    <text evidence="3">The sequence shown here is derived from an EMBL/GenBank/DDBJ whole genome shotgun (WGS) entry which is preliminary data.</text>
</comment>
<name>M5UBC4_9BACT</name>